<feature type="region of interest" description="Disordered" evidence="6">
    <location>
        <begin position="1"/>
        <end position="42"/>
    </location>
</feature>
<evidence type="ECO:0000256" key="5">
    <source>
        <dbReference type="ARBA" id="ARBA00023136"/>
    </source>
</evidence>
<evidence type="ECO:0000256" key="3">
    <source>
        <dbReference type="ARBA" id="ARBA00022692"/>
    </source>
</evidence>
<accession>A0AAI8Z6R6</accession>
<comment type="subcellular location">
    <subcellularLocation>
        <location evidence="1">Membrane</location>
        <topology evidence="1">Multi-pass membrane protein</topology>
    </subcellularLocation>
</comment>
<dbReference type="FunFam" id="1.20.1250.20:FF:000278">
    <property type="entry name" value="Putative MFS transporter"/>
    <property type="match status" value="1"/>
</dbReference>
<evidence type="ECO:0000256" key="2">
    <source>
        <dbReference type="ARBA" id="ARBA00022448"/>
    </source>
</evidence>
<feature type="transmembrane region" description="Helical" evidence="7">
    <location>
        <begin position="57"/>
        <end position="77"/>
    </location>
</feature>
<feature type="transmembrane region" description="Helical" evidence="7">
    <location>
        <begin position="156"/>
        <end position="181"/>
    </location>
</feature>
<evidence type="ECO:0000256" key="1">
    <source>
        <dbReference type="ARBA" id="ARBA00004141"/>
    </source>
</evidence>
<dbReference type="Proteomes" id="UP001296104">
    <property type="component" value="Unassembled WGS sequence"/>
</dbReference>
<name>A0AAI8Z6R6_9PEZI</name>
<dbReference type="EMBL" id="CAVMBE010000093">
    <property type="protein sequence ID" value="CAK4033750.1"/>
    <property type="molecule type" value="Genomic_DNA"/>
</dbReference>
<dbReference type="GO" id="GO:0005886">
    <property type="term" value="C:plasma membrane"/>
    <property type="evidence" value="ECO:0007669"/>
    <property type="project" value="TreeGrafter"/>
</dbReference>
<dbReference type="PANTHER" id="PTHR43791:SF33">
    <property type="entry name" value="VITAMIN H TRANSPORTER 1"/>
    <property type="match status" value="1"/>
</dbReference>
<feature type="transmembrane region" description="Helical" evidence="7">
    <location>
        <begin position="406"/>
        <end position="426"/>
    </location>
</feature>
<comment type="caution">
    <text evidence="8">The sequence shown here is derived from an EMBL/GenBank/DDBJ whole genome shotgun (WGS) entry which is preliminary data.</text>
</comment>
<dbReference type="Pfam" id="PF07690">
    <property type="entry name" value="MFS_1"/>
    <property type="match status" value="1"/>
</dbReference>
<dbReference type="AlphaFoldDB" id="A0AAI8Z6R6"/>
<keyword evidence="4 7" id="KW-1133">Transmembrane helix</keyword>
<evidence type="ECO:0000313" key="8">
    <source>
        <dbReference type="EMBL" id="CAK4033750.1"/>
    </source>
</evidence>
<feature type="transmembrane region" description="Helical" evidence="7">
    <location>
        <begin position="97"/>
        <end position="118"/>
    </location>
</feature>
<feature type="transmembrane region" description="Helical" evidence="7">
    <location>
        <begin position="438"/>
        <end position="461"/>
    </location>
</feature>
<feature type="transmembrane region" description="Helical" evidence="7">
    <location>
        <begin position="130"/>
        <end position="150"/>
    </location>
</feature>
<feature type="transmembrane region" description="Helical" evidence="7">
    <location>
        <begin position="375"/>
        <end position="394"/>
    </location>
</feature>
<evidence type="ECO:0000256" key="6">
    <source>
        <dbReference type="SAM" id="MobiDB-lite"/>
    </source>
</evidence>
<protein>
    <submittedName>
        <fullName evidence="8">High affinity nicotinic acid plasma membrane permease</fullName>
    </submittedName>
</protein>
<keyword evidence="5 7" id="KW-0472">Membrane</keyword>
<dbReference type="InterPro" id="IPR036259">
    <property type="entry name" value="MFS_trans_sf"/>
</dbReference>
<feature type="transmembrane region" description="Helical" evidence="7">
    <location>
        <begin position="481"/>
        <end position="501"/>
    </location>
</feature>
<keyword evidence="2" id="KW-0813">Transport</keyword>
<organism evidence="8 9">
    <name type="scientific">Lecanosticta acicola</name>
    <dbReference type="NCBI Taxonomy" id="111012"/>
    <lineage>
        <taxon>Eukaryota</taxon>
        <taxon>Fungi</taxon>
        <taxon>Dikarya</taxon>
        <taxon>Ascomycota</taxon>
        <taxon>Pezizomycotina</taxon>
        <taxon>Dothideomycetes</taxon>
        <taxon>Dothideomycetidae</taxon>
        <taxon>Mycosphaerellales</taxon>
        <taxon>Mycosphaerellaceae</taxon>
        <taxon>Lecanosticta</taxon>
    </lineage>
</organism>
<feature type="compositionally biased region" description="Basic and acidic residues" evidence="6">
    <location>
        <begin position="12"/>
        <end position="42"/>
    </location>
</feature>
<feature type="transmembrane region" description="Helical" evidence="7">
    <location>
        <begin position="345"/>
        <end position="363"/>
    </location>
</feature>
<evidence type="ECO:0000256" key="7">
    <source>
        <dbReference type="SAM" id="Phobius"/>
    </source>
</evidence>
<dbReference type="GO" id="GO:1901604">
    <property type="term" value="F:dethiobiotin transmembrane transporter activity"/>
    <property type="evidence" value="ECO:0007669"/>
    <property type="project" value="TreeGrafter"/>
</dbReference>
<proteinExistence type="predicted"/>
<dbReference type="PANTHER" id="PTHR43791">
    <property type="entry name" value="PERMEASE-RELATED"/>
    <property type="match status" value="1"/>
</dbReference>
<dbReference type="SUPFAM" id="SSF103473">
    <property type="entry name" value="MFS general substrate transporter"/>
    <property type="match status" value="1"/>
</dbReference>
<keyword evidence="9" id="KW-1185">Reference proteome</keyword>
<dbReference type="InterPro" id="IPR011701">
    <property type="entry name" value="MFS"/>
</dbReference>
<evidence type="ECO:0000313" key="9">
    <source>
        <dbReference type="Proteomes" id="UP001296104"/>
    </source>
</evidence>
<feature type="transmembrane region" description="Helical" evidence="7">
    <location>
        <begin position="193"/>
        <end position="212"/>
    </location>
</feature>
<gene>
    <name evidence="8" type="ORF">LECACI_7A008908</name>
</gene>
<dbReference type="GO" id="GO:0015295">
    <property type="term" value="F:solute:proton symporter activity"/>
    <property type="evidence" value="ECO:0007669"/>
    <property type="project" value="TreeGrafter"/>
</dbReference>
<dbReference type="GO" id="GO:1905135">
    <property type="term" value="P:biotin import across plasma membrane"/>
    <property type="evidence" value="ECO:0007669"/>
    <property type="project" value="TreeGrafter"/>
</dbReference>
<dbReference type="FunFam" id="1.20.1250.20:FF:000399">
    <property type="entry name" value="MFS general substrate transporter"/>
    <property type="match status" value="1"/>
</dbReference>
<dbReference type="GO" id="GO:0015225">
    <property type="term" value="F:biotin transmembrane transporter activity"/>
    <property type="evidence" value="ECO:0007669"/>
    <property type="project" value="TreeGrafter"/>
</dbReference>
<keyword evidence="3 7" id="KW-0812">Transmembrane</keyword>
<evidence type="ECO:0000256" key="4">
    <source>
        <dbReference type="ARBA" id="ARBA00022989"/>
    </source>
</evidence>
<feature type="transmembrane region" description="Helical" evidence="7">
    <location>
        <begin position="306"/>
        <end position="325"/>
    </location>
</feature>
<feature type="transmembrane region" description="Helical" evidence="7">
    <location>
        <begin position="224"/>
        <end position="246"/>
    </location>
</feature>
<reference evidence="8" key="1">
    <citation type="submission" date="2023-11" db="EMBL/GenBank/DDBJ databases">
        <authorList>
            <person name="Alioto T."/>
            <person name="Alioto T."/>
            <person name="Gomez Garrido J."/>
        </authorList>
    </citation>
    <scope>NUCLEOTIDE SEQUENCE</scope>
</reference>
<dbReference type="Gene3D" id="1.20.1250.20">
    <property type="entry name" value="MFS general substrate transporter like domains"/>
    <property type="match status" value="2"/>
</dbReference>
<sequence length="516" mass="57337">MRDDEEDGSWVPDERGDLKDVGIHENNVDTHGGESEQQHLSPEETARMRKIYRKLDWRIVPPFWMLYFLCSAVRSNVGLAQTMDTEQGHDLETYLNLTPHQVSTGLALFYVTYVILEVPSNLAMSRLSPSVWLARIVISVGVIGTAMVGMKNAAGYYVLRLLLGAVEAGMWPGMSLFLTLFYPPQRMAKRIGWYFTASQVSAAVVGLVSAGFQEMDGRGGLVGFQWMFLIWGLVTLVVGFSLLWWLPDRPLAPGEHRKIRWWNRFLPAPRPALVGDDAALHYKYLSQAYHHSDWTLRDLWNVLLDWRFWPLLIMYFGVVGVGNGVQSYGTVILKAINPSFTGVELSLLYAPIWICDLVGIVTVTPISDYFHRHRAILFSLPTALQIAGLLISTYSGDSASAKWGRYVGLLIVGYGLGPTVPITMTWTAEIFQPRHGEVGVAAASALVSGLGNLGSVVTNYALFSGWPADAKRNPAYVGSNWVMIAILFASIVASFVMTLLLKVTDGSREKRKQDTA</sequence>